<keyword evidence="2" id="KW-0479">Metal-binding</keyword>
<evidence type="ECO:0000313" key="13">
    <source>
        <dbReference type="Proteomes" id="UP001381693"/>
    </source>
</evidence>
<dbReference type="Proteomes" id="UP001381693">
    <property type="component" value="Unassembled WGS sequence"/>
</dbReference>
<dbReference type="GO" id="GO:0006357">
    <property type="term" value="P:regulation of transcription by RNA polymerase II"/>
    <property type="evidence" value="ECO:0007669"/>
    <property type="project" value="TreeGrafter"/>
</dbReference>
<evidence type="ECO:0000256" key="6">
    <source>
        <dbReference type="ARBA" id="ARBA00023015"/>
    </source>
</evidence>
<evidence type="ECO:0000256" key="5">
    <source>
        <dbReference type="ARBA" id="ARBA00022833"/>
    </source>
</evidence>
<feature type="domain" description="C2H2-type" evidence="11">
    <location>
        <begin position="59"/>
        <end position="87"/>
    </location>
</feature>
<evidence type="ECO:0000256" key="4">
    <source>
        <dbReference type="ARBA" id="ARBA00022771"/>
    </source>
</evidence>
<dbReference type="InterPro" id="IPR036236">
    <property type="entry name" value="Znf_C2H2_sf"/>
</dbReference>
<keyword evidence="4 9" id="KW-0863">Zinc-finger</keyword>
<dbReference type="FunFam" id="3.30.160.60:FF:001732">
    <property type="entry name" value="Zgc:162936"/>
    <property type="match status" value="1"/>
</dbReference>
<evidence type="ECO:0000256" key="9">
    <source>
        <dbReference type="PROSITE-ProRule" id="PRU00042"/>
    </source>
</evidence>
<feature type="region of interest" description="Disordered" evidence="10">
    <location>
        <begin position="125"/>
        <end position="166"/>
    </location>
</feature>
<keyword evidence="8" id="KW-0539">Nucleus</keyword>
<sequence length="187" mass="20083">KWSATRQQLEGGSNSSDINNSRNAAIILTCPNCPKTFSGPGRQQLYDRHVIVHTGARPFSCPHCMYNANQLSNLRRHIKSIHLPGKLPVQPLTQLRSLNLNSLGSSIHQGLEILNQSYNSVSSGDFTTGNANEHSSTLAFSGESSRNRNSEVQNSHSASGSSSITSASSIASHINSNVCGSSDGQRH</sequence>
<keyword evidence="6" id="KW-0805">Transcription regulation</keyword>
<dbReference type="SMART" id="SM00355">
    <property type="entry name" value="ZnF_C2H2"/>
    <property type="match status" value="2"/>
</dbReference>
<dbReference type="GO" id="GO:0045893">
    <property type="term" value="P:positive regulation of DNA-templated transcription"/>
    <property type="evidence" value="ECO:0007669"/>
    <property type="project" value="UniProtKB-ARBA"/>
</dbReference>
<reference evidence="12 13" key="1">
    <citation type="submission" date="2023-11" db="EMBL/GenBank/DDBJ databases">
        <title>Halocaridina rubra genome assembly.</title>
        <authorList>
            <person name="Smith C."/>
        </authorList>
    </citation>
    <scope>NUCLEOTIDE SEQUENCE [LARGE SCALE GENOMIC DNA]</scope>
    <source>
        <strain evidence="12">EP-1</strain>
        <tissue evidence="12">Whole</tissue>
    </source>
</reference>
<evidence type="ECO:0000259" key="11">
    <source>
        <dbReference type="PROSITE" id="PS50157"/>
    </source>
</evidence>
<feature type="non-terminal residue" evidence="12">
    <location>
        <position position="1"/>
    </location>
</feature>
<keyword evidence="7" id="KW-0804">Transcription</keyword>
<dbReference type="InterPro" id="IPR051061">
    <property type="entry name" value="Zinc_finger_trans_reg"/>
</dbReference>
<proteinExistence type="predicted"/>
<keyword evidence="3" id="KW-0677">Repeat</keyword>
<accession>A0AAN9FU72</accession>
<evidence type="ECO:0000256" key="2">
    <source>
        <dbReference type="ARBA" id="ARBA00022723"/>
    </source>
</evidence>
<protein>
    <recommendedName>
        <fullName evidence="11">C2H2-type domain-containing protein</fullName>
    </recommendedName>
</protein>
<feature type="compositionally biased region" description="Low complexity" evidence="10">
    <location>
        <begin position="154"/>
        <end position="166"/>
    </location>
</feature>
<dbReference type="EMBL" id="JAXCGZ010000139">
    <property type="protein sequence ID" value="KAK7086599.1"/>
    <property type="molecule type" value="Genomic_DNA"/>
</dbReference>
<dbReference type="PANTHER" id="PTHR46179">
    <property type="entry name" value="ZINC FINGER PROTEIN"/>
    <property type="match status" value="1"/>
</dbReference>
<dbReference type="GO" id="GO:0043565">
    <property type="term" value="F:sequence-specific DNA binding"/>
    <property type="evidence" value="ECO:0007669"/>
    <property type="project" value="UniProtKB-ARBA"/>
</dbReference>
<evidence type="ECO:0000313" key="12">
    <source>
        <dbReference type="EMBL" id="KAK7086599.1"/>
    </source>
</evidence>
<dbReference type="PROSITE" id="PS50157">
    <property type="entry name" value="ZINC_FINGER_C2H2_2"/>
    <property type="match status" value="2"/>
</dbReference>
<dbReference type="PANTHER" id="PTHR46179:SF13">
    <property type="entry name" value="C2H2-TYPE DOMAIN-CONTAINING PROTEIN"/>
    <property type="match status" value="1"/>
</dbReference>
<name>A0AAN9FU72_HALRR</name>
<evidence type="ECO:0000256" key="3">
    <source>
        <dbReference type="ARBA" id="ARBA00022737"/>
    </source>
</evidence>
<keyword evidence="5" id="KW-0862">Zinc</keyword>
<feature type="compositionally biased region" description="Polar residues" evidence="10">
    <location>
        <begin position="125"/>
        <end position="144"/>
    </location>
</feature>
<keyword evidence="13" id="KW-1185">Reference proteome</keyword>
<organism evidence="12 13">
    <name type="scientific">Halocaridina rubra</name>
    <name type="common">Hawaiian red shrimp</name>
    <dbReference type="NCBI Taxonomy" id="373956"/>
    <lineage>
        <taxon>Eukaryota</taxon>
        <taxon>Metazoa</taxon>
        <taxon>Ecdysozoa</taxon>
        <taxon>Arthropoda</taxon>
        <taxon>Crustacea</taxon>
        <taxon>Multicrustacea</taxon>
        <taxon>Malacostraca</taxon>
        <taxon>Eumalacostraca</taxon>
        <taxon>Eucarida</taxon>
        <taxon>Decapoda</taxon>
        <taxon>Pleocyemata</taxon>
        <taxon>Caridea</taxon>
        <taxon>Atyoidea</taxon>
        <taxon>Atyidae</taxon>
        <taxon>Halocaridina</taxon>
    </lineage>
</organism>
<evidence type="ECO:0000256" key="8">
    <source>
        <dbReference type="ARBA" id="ARBA00023242"/>
    </source>
</evidence>
<dbReference type="SUPFAM" id="SSF57667">
    <property type="entry name" value="beta-beta-alpha zinc fingers"/>
    <property type="match status" value="1"/>
</dbReference>
<evidence type="ECO:0000256" key="1">
    <source>
        <dbReference type="ARBA" id="ARBA00004123"/>
    </source>
</evidence>
<evidence type="ECO:0000256" key="7">
    <source>
        <dbReference type="ARBA" id="ARBA00023163"/>
    </source>
</evidence>
<dbReference type="InterPro" id="IPR013087">
    <property type="entry name" value="Znf_C2H2_type"/>
</dbReference>
<feature type="domain" description="C2H2-type" evidence="11">
    <location>
        <begin position="28"/>
        <end position="58"/>
    </location>
</feature>
<dbReference type="GO" id="GO:0008270">
    <property type="term" value="F:zinc ion binding"/>
    <property type="evidence" value="ECO:0007669"/>
    <property type="project" value="UniProtKB-KW"/>
</dbReference>
<gene>
    <name evidence="12" type="ORF">SK128_023677</name>
</gene>
<dbReference type="GO" id="GO:0005694">
    <property type="term" value="C:chromosome"/>
    <property type="evidence" value="ECO:0007669"/>
    <property type="project" value="UniProtKB-ARBA"/>
</dbReference>
<dbReference type="GO" id="GO:0005634">
    <property type="term" value="C:nucleus"/>
    <property type="evidence" value="ECO:0007669"/>
    <property type="project" value="UniProtKB-SubCell"/>
</dbReference>
<evidence type="ECO:0000256" key="10">
    <source>
        <dbReference type="SAM" id="MobiDB-lite"/>
    </source>
</evidence>
<dbReference type="AlphaFoldDB" id="A0AAN9FU72"/>
<dbReference type="Gene3D" id="3.30.160.60">
    <property type="entry name" value="Classic Zinc Finger"/>
    <property type="match status" value="2"/>
</dbReference>
<comment type="caution">
    <text evidence="12">The sequence shown here is derived from an EMBL/GenBank/DDBJ whole genome shotgun (WGS) entry which is preliminary data.</text>
</comment>
<comment type="subcellular location">
    <subcellularLocation>
        <location evidence="1">Nucleus</location>
    </subcellularLocation>
</comment>